<dbReference type="EC" id="6.1.1.14" evidence="10"/>
<organism evidence="12 13">
    <name type="scientific">Jeotgalibaca dankookensis</name>
    <dbReference type="NCBI Taxonomy" id="708126"/>
    <lineage>
        <taxon>Bacteria</taxon>
        <taxon>Bacillati</taxon>
        <taxon>Bacillota</taxon>
        <taxon>Bacilli</taxon>
        <taxon>Lactobacillales</taxon>
        <taxon>Carnobacteriaceae</taxon>
        <taxon>Jeotgalibaca</taxon>
    </lineage>
</organism>
<evidence type="ECO:0000259" key="11">
    <source>
        <dbReference type="Pfam" id="PF05746"/>
    </source>
</evidence>
<dbReference type="PANTHER" id="PTHR30075:SF2">
    <property type="entry name" value="GLYCINE--TRNA LIGASE, CHLOROPLASTIC_MITOCHONDRIAL 2"/>
    <property type="match status" value="1"/>
</dbReference>
<dbReference type="Pfam" id="PF05746">
    <property type="entry name" value="DALR_1"/>
    <property type="match status" value="1"/>
</dbReference>
<keyword evidence="4 10" id="KW-0436">Ligase</keyword>
<dbReference type="InterPro" id="IPR008909">
    <property type="entry name" value="DALR_anticod-bd"/>
</dbReference>
<keyword evidence="5 10" id="KW-0547">Nucleotide-binding</keyword>
<dbReference type="Proteomes" id="UP000188993">
    <property type="component" value="Chromosome"/>
</dbReference>
<comment type="subunit">
    <text evidence="10">Tetramer of two alpha and two beta subunits.</text>
</comment>
<keyword evidence="6 10" id="KW-0067">ATP-binding</keyword>
<dbReference type="SUPFAM" id="SSF109604">
    <property type="entry name" value="HD-domain/PDEase-like"/>
    <property type="match status" value="1"/>
</dbReference>
<dbReference type="AlphaFoldDB" id="A0A1S6INP6"/>
<dbReference type="PRINTS" id="PR01045">
    <property type="entry name" value="TRNASYNTHGB"/>
</dbReference>
<gene>
    <name evidence="10 12" type="primary">glyS</name>
    <name evidence="12" type="ORF">BW727_100779</name>
</gene>
<keyword evidence="8 10" id="KW-0030">Aminoacyl-tRNA synthetase</keyword>
<feature type="domain" description="DALR anticodon binding" evidence="11">
    <location>
        <begin position="582"/>
        <end position="673"/>
    </location>
</feature>
<dbReference type="KEGG" id="jda:BW727_100779"/>
<dbReference type="RefSeq" id="WP_062469410.1">
    <property type="nucleotide sequence ID" value="NZ_BBYN01000012.1"/>
</dbReference>
<dbReference type="PROSITE" id="PS50861">
    <property type="entry name" value="AA_TRNA_LIGASE_II_GLYAB"/>
    <property type="match status" value="1"/>
</dbReference>
<evidence type="ECO:0000313" key="12">
    <source>
        <dbReference type="EMBL" id="AQS53172.1"/>
    </source>
</evidence>
<evidence type="ECO:0000256" key="2">
    <source>
        <dbReference type="ARBA" id="ARBA00008226"/>
    </source>
</evidence>
<dbReference type="InterPro" id="IPR015944">
    <property type="entry name" value="Gly-tRNA-synth_bsu"/>
</dbReference>
<comment type="catalytic activity">
    <reaction evidence="9 10">
        <text>tRNA(Gly) + glycine + ATP = glycyl-tRNA(Gly) + AMP + diphosphate</text>
        <dbReference type="Rhea" id="RHEA:16013"/>
        <dbReference type="Rhea" id="RHEA-COMP:9664"/>
        <dbReference type="Rhea" id="RHEA-COMP:9683"/>
        <dbReference type="ChEBI" id="CHEBI:30616"/>
        <dbReference type="ChEBI" id="CHEBI:33019"/>
        <dbReference type="ChEBI" id="CHEBI:57305"/>
        <dbReference type="ChEBI" id="CHEBI:78442"/>
        <dbReference type="ChEBI" id="CHEBI:78522"/>
        <dbReference type="ChEBI" id="CHEBI:456215"/>
        <dbReference type="EC" id="6.1.1.14"/>
    </reaction>
</comment>
<dbReference type="GO" id="GO:0005524">
    <property type="term" value="F:ATP binding"/>
    <property type="evidence" value="ECO:0007669"/>
    <property type="project" value="UniProtKB-UniRule"/>
</dbReference>
<keyword evidence="7 10" id="KW-0648">Protein biosynthesis</keyword>
<proteinExistence type="inferred from homology"/>
<dbReference type="GO" id="GO:0006420">
    <property type="term" value="P:arginyl-tRNA aminoacylation"/>
    <property type="evidence" value="ECO:0007669"/>
    <property type="project" value="InterPro"/>
</dbReference>
<protein>
    <recommendedName>
        <fullName evidence="10">Glycine--tRNA ligase beta subunit</fullName>
        <ecNumber evidence="10">6.1.1.14</ecNumber>
    </recommendedName>
    <alternativeName>
        <fullName evidence="10">Glycyl-tRNA synthetase beta subunit</fullName>
        <shortName evidence="10">GlyRS</shortName>
    </alternativeName>
</protein>
<accession>A0A1S6INP6</accession>
<evidence type="ECO:0000256" key="5">
    <source>
        <dbReference type="ARBA" id="ARBA00022741"/>
    </source>
</evidence>
<dbReference type="NCBIfam" id="TIGR00211">
    <property type="entry name" value="glyS"/>
    <property type="match status" value="1"/>
</dbReference>
<dbReference type="PANTHER" id="PTHR30075">
    <property type="entry name" value="GLYCYL-TRNA SYNTHETASE"/>
    <property type="match status" value="1"/>
</dbReference>
<comment type="subcellular location">
    <subcellularLocation>
        <location evidence="1 10">Cytoplasm</location>
    </subcellularLocation>
</comment>
<dbReference type="EMBL" id="CP019728">
    <property type="protein sequence ID" value="AQS53172.1"/>
    <property type="molecule type" value="Genomic_DNA"/>
</dbReference>
<comment type="similarity">
    <text evidence="2 10">Belongs to the class-II aminoacyl-tRNA synthetase family.</text>
</comment>
<dbReference type="Pfam" id="PF02092">
    <property type="entry name" value="tRNA_synt_2f"/>
    <property type="match status" value="1"/>
</dbReference>
<dbReference type="GO" id="GO:0004814">
    <property type="term" value="F:arginine-tRNA ligase activity"/>
    <property type="evidence" value="ECO:0007669"/>
    <property type="project" value="InterPro"/>
</dbReference>
<evidence type="ECO:0000256" key="7">
    <source>
        <dbReference type="ARBA" id="ARBA00022917"/>
    </source>
</evidence>
<evidence type="ECO:0000256" key="3">
    <source>
        <dbReference type="ARBA" id="ARBA00022490"/>
    </source>
</evidence>
<evidence type="ECO:0000256" key="10">
    <source>
        <dbReference type="HAMAP-Rule" id="MF_00255"/>
    </source>
</evidence>
<reference evidence="12 13" key="1">
    <citation type="journal article" date="2014" name="Int. J. Syst. Evol. Microbiol.">
        <title>Jeotgalibaca dankookensis gen. nov., sp. nov., a member of the family Carnobacteriaceae, isolated from seujeot (Korean traditional food).</title>
        <authorList>
            <person name="Lee D.G."/>
            <person name="Trujillo M.E."/>
            <person name="Kang H."/>
            <person name="Ahn T.Y."/>
        </authorList>
    </citation>
    <scope>NUCLEOTIDE SEQUENCE [LARGE SCALE GENOMIC DNA]</scope>
    <source>
        <strain evidence="12 13">EX-07</strain>
    </source>
</reference>
<dbReference type="GO" id="GO:0006426">
    <property type="term" value="P:glycyl-tRNA aminoacylation"/>
    <property type="evidence" value="ECO:0007669"/>
    <property type="project" value="UniProtKB-UniRule"/>
</dbReference>
<keyword evidence="13" id="KW-1185">Reference proteome</keyword>
<evidence type="ECO:0000256" key="4">
    <source>
        <dbReference type="ARBA" id="ARBA00022598"/>
    </source>
</evidence>
<dbReference type="GO" id="GO:0005829">
    <property type="term" value="C:cytosol"/>
    <property type="evidence" value="ECO:0007669"/>
    <property type="project" value="TreeGrafter"/>
</dbReference>
<sequence length="687" mass="78221">MTETFLLEIGLEEVPARFVRSSSEQLKERVVRFLKENRLTFGEVQTYATPRRFAVQIKDLADKQEDITEKAKGPSKKIALDADGNWTKAAQGFIRGQGLTTEDIYFESIKGVDYIHVNKEIKGNASKEILQTLPEVIASMTFPVTMHWGSSRFEFIRPVHWLVVLFGADIVPCSFIGIHSDRISKGHRFLGQEAVIDHADHYAEKLREQFVIADLDERKAMIKKQLAHLEEVHNWVIPKDDNLLEEVVSLVEYPTAFSGSFAEKYLVLPKEVLITSMKDHQRYFQVTDQKGDLLPYFVSVRNGNTDYIENVRKGNEKVLVARLEDGLFFYEEDKKIAIEQSVKRLETIAFHAEIGSLADKMNNTEQIATLLAEVFSLQPEKVAHLKRAAHIYKFDLVSNMVGEFPELQGIMGEKYALMAGEDPEVAIAIREHYLPLTSEGKLPESEIGAILAIADKLDSIISFFKQEMIPTGSNDPYALRRQMIGIVQIIESRNWSFSLGQLLQLILKNVYGLKEPAQIEKLITGIAHFAKNRILQKLQTYQIAHDIQEAILHAKNDDLLALIKQARVLNRHHGDTNFKEVIEALARVINISKNVNKELVIDADLFETTSEKNLYVQANHLATIWDSATIEEKYTALENLAPYIVNYFDENMVMVDDSKIKENRLNTLAFVANFILDFADVRKIVTK</sequence>
<dbReference type="OrthoDB" id="9775440at2"/>
<dbReference type="STRING" id="708126.BW727_100779"/>
<dbReference type="GO" id="GO:0004820">
    <property type="term" value="F:glycine-tRNA ligase activity"/>
    <property type="evidence" value="ECO:0007669"/>
    <property type="project" value="UniProtKB-UniRule"/>
</dbReference>
<dbReference type="HAMAP" id="MF_00255">
    <property type="entry name" value="Gly_tRNA_synth_beta"/>
    <property type="match status" value="1"/>
</dbReference>
<evidence type="ECO:0000256" key="6">
    <source>
        <dbReference type="ARBA" id="ARBA00022840"/>
    </source>
</evidence>
<keyword evidence="3 10" id="KW-0963">Cytoplasm</keyword>
<evidence type="ECO:0000256" key="1">
    <source>
        <dbReference type="ARBA" id="ARBA00004496"/>
    </source>
</evidence>
<evidence type="ECO:0000256" key="8">
    <source>
        <dbReference type="ARBA" id="ARBA00023146"/>
    </source>
</evidence>
<dbReference type="InterPro" id="IPR006194">
    <property type="entry name" value="Gly-tRNA-synth_heterodimer"/>
</dbReference>
<evidence type="ECO:0000313" key="13">
    <source>
        <dbReference type="Proteomes" id="UP000188993"/>
    </source>
</evidence>
<name>A0A1S6INP6_9LACT</name>
<evidence type="ECO:0000256" key="9">
    <source>
        <dbReference type="ARBA" id="ARBA00047937"/>
    </source>
</evidence>